<proteinExistence type="predicted"/>
<comment type="caution">
    <text evidence="1">The sequence shown here is derived from an EMBL/GenBank/DDBJ whole genome shotgun (WGS) entry which is preliminary data.</text>
</comment>
<protein>
    <submittedName>
        <fullName evidence="1">Uncharacterized protein</fullName>
    </submittedName>
</protein>
<dbReference type="Proteomes" id="UP000275408">
    <property type="component" value="Unassembled WGS sequence"/>
</dbReference>
<keyword evidence="2" id="KW-1185">Reference proteome</keyword>
<organism evidence="1 2">
    <name type="scientific">Pocillopora damicornis</name>
    <name type="common">Cauliflower coral</name>
    <name type="synonym">Millepora damicornis</name>
    <dbReference type="NCBI Taxonomy" id="46731"/>
    <lineage>
        <taxon>Eukaryota</taxon>
        <taxon>Metazoa</taxon>
        <taxon>Cnidaria</taxon>
        <taxon>Anthozoa</taxon>
        <taxon>Hexacorallia</taxon>
        <taxon>Scleractinia</taxon>
        <taxon>Astrocoeniina</taxon>
        <taxon>Pocilloporidae</taxon>
        <taxon>Pocillopora</taxon>
    </lineage>
</organism>
<sequence length="183" mass="20906">MHTAIQAIDNQLLRDLPTNSEDLKSQQTLKITGVHSIQKITKYLECVHCSKGIIQGTCTDIIICEHCGYMMKTDSCLRKVVAKIVIKMDDQEFQEVKNCKHIDNVMQNVVDIHHAMYFHGKGILQQQLGMTLKTSLKKLSLDAQNANLVILSMAASLFFRRFEKRFNHDVRRSQKDTRTSTGL</sequence>
<accession>A0A3M6TUY6</accession>
<name>A0A3M6TUY6_POCDA</name>
<evidence type="ECO:0000313" key="2">
    <source>
        <dbReference type="Proteomes" id="UP000275408"/>
    </source>
</evidence>
<evidence type="ECO:0000313" key="1">
    <source>
        <dbReference type="EMBL" id="RMX45074.1"/>
    </source>
</evidence>
<dbReference type="AlphaFoldDB" id="A0A3M6TUY6"/>
<dbReference type="EMBL" id="RCHS01002894">
    <property type="protein sequence ID" value="RMX45074.1"/>
    <property type="molecule type" value="Genomic_DNA"/>
</dbReference>
<reference evidence="1 2" key="1">
    <citation type="journal article" date="2018" name="Sci. Rep.">
        <title>Comparative analysis of the Pocillopora damicornis genome highlights role of immune system in coral evolution.</title>
        <authorList>
            <person name="Cunning R."/>
            <person name="Bay R.A."/>
            <person name="Gillette P."/>
            <person name="Baker A.C."/>
            <person name="Traylor-Knowles N."/>
        </authorList>
    </citation>
    <scope>NUCLEOTIDE SEQUENCE [LARGE SCALE GENOMIC DNA]</scope>
    <source>
        <strain evidence="1">RSMAS</strain>
        <tissue evidence="1">Whole animal</tissue>
    </source>
</reference>
<gene>
    <name evidence="1" type="ORF">pdam_00023642</name>
</gene>